<dbReference type="Proteomes" id="UP000243015">
    <property type="component" value="Unassembled WGS sequence"/>
</dbReference>
<gene>
    <name evidence="2" type="ORF">A7C99_6727</name>
</gene>
<evidence type="ECO:0000313" key="3">
    <source>
        <dbReference type="Proteomes" id="UP000243015"/>
    </source>
</evidence>
<protein>
    <submittedName>
        <fullName evidence="2">Uncharacterized protein</fullName>
    </submittedName>
</protein>
<comment type="caution">
    <text evidence="2">The sequence shown here is derived from an EMBL/GenBank/DDBJ whole genome shotgun (WGS) entry which is preliminary data.</text>
</comment>
<proteinExistence type="predicted"/>
<accession>A0A178EQ36</accession>
<organism evidence="2 3">
    <name type="scientific">Trichophyton rubrum</name>
    <name type="common">Athlete's foot fungus</name>
    <name type="synonym">Epidermophyton rubrum</name>
    <dbReference type="NCBI Taxonomy" id="5551"/>
    <lineage>
        <taxon>Eukaryota</taxon>
        <taxon>Fungi</taxon>
        <taxon>Dikarya</taxon>
        <taxon>Ascomycota</taxon>
        <taxon>Pezizomycotina</taxon>
        <taxon>Eurotiomycetes</taxon>
        <taxon>Eurotiomycetidae</taxon>
        <taxon>Onygenales</taxon>
        <taxon>Arthrodermataceae</taxon>
        <taxon>Trichophyton</taxon>
    </lineage>
</organism>
<dbReference type="EMBL" id="LHPM01000019">
    <property type="protein sequence ID" value="OAL62152.1"/>
    <property type="molecule type" value="Genomic_DNA"/>
</dbReference>
<evidence type="ECO:0000256" key="1">
    <source>
        <dbReference type="SAM" id="MobiDB-lite"/>
    </source>
</evidence>
<dbReference type="AlphaFoldDB" id="A0A178EQ36"/>
<name>A0A178EQ36_TRIRU</name>
<reference evidence="2 3" key="1">
    <citation type="submission" date="2016-05" db="EMBL/GenBank/DDBJ databases">
        <title>Genome sequencing of Trichophyton rubrum CMCC(F)T1i isolated from hair.</title>
        <authorList>
            <person name="Zhan P."/>
            <person name="Tao Y."/>
            <person name="Liu W."/>
        </authorList>
    </citation>
    <scope>NUCLEOTIDE SEQUENCE [LARGE SCALE GENOMIC DNA]</scope>
    <source>
        <strain evidence="3">CMCC(F)T1i</strain>
    </source>
</reference>
<evidence type="ECO:0000313" key="2">
    <source>
        <dbReference type="EMBL" id="OAL62152.1"/>
    </source>
</evidence>
<feature type="region of interest" description="Disordered" evidence="1">
    <location>
        <begin position="1"/>
        <end position="28"/>
    </location>
</feature>
<sequence length="98" mass="10930">MLEPTGQAPASAAYSPDQGIPVSHQLPGRKVFSSAEGSEVEERWIAPDTASFMPIIEAPLRQRTTDRADITALEGQSWSERWRETLHCCQQAINDRSY</sequence>